<dbReference type="PANTHER" id="PTHR21015">
    <property type="entry name" value="UDP-N-ACETYLGLUCOSAMINE--N-ACETYLMURAMYL-(PENTAPEPTIDE) PYROPHOSPHORYL-UNDECAPRENOL N-ACETYLGLUCOSAMINE TRANSFERASE 1"/>
    <property type="match status" value="1"/>
</dbReference>
<dbReference type="GO" id="GO:0016757">
    <property type="term" value="F:glycosyltransferase activity"/>
    <property type="evidence" value="ECO:0007669"/>
    <property type="project" value="TreeGrafter"/>
</dbReference>
<evidence type="ECO:0000313" key="4">
    <source>
        <dbReference type="Proteomes" id="UP000782312"/>
    </source>
</evidence>
<accession>A0A932MKF2</accession>
<feature type="binding site" evidence="2">
    <location>
        <position position="164"/>
    </location>
    <ligand>
        <name>substrate</name>
    </ligand>
</feature>
<protein>
    <submittedName>
        <fullName evidence="3">UDP-2,4-diacetamido-2,4, 6-trideoxy-beta-L-altropyranose hydrolase</fullName>
        <ecNumber evidence="3">3.6.1.57</ecNumber>
    </submittedName>
</protein>
<organism evidence="3 4">
    <name type="scientific">Tectimicrobiota bacterium</name>
    <dbReference type="NCBI Taxonomy" id="2528274"/>
    <lineage>
        <taxon>Bacteria</taxon>
        <taxon>Pseudomonadati</taxon>
        <taxon>Nitrospinota/Tectimicrobiota group</taxon>
        <taxon>Candidatus Tectimicrobiota</taxon>
    </lineage>
</organism>
<dbReference type="EMBL" id="JACPUR010000001">
    <property type="protein sequence ID" value="MBI3126009.1"/>
    <property type="molecule type" value="Genomic_DNA"/>
</dbReference>
<evidence type="ECO:0000256" key="2">
    <source>
        <dbReference type="PIRSR" id="PIRSR620023-2"/>
    </source>
</evidence>
<feature type="binding site" evidence="2">
    <location>
        <position position="265"/>
    </location>
    <ligand>
        <name>substrate</name>
    </ligand>
</feature>
<dbReference type="SUPFAM" id="SSF53756">
    <property type="entry name" value="UDP-Glycosyltransferase/glycogen phosphorylase"/>
    <property type="match status" value="1"/>
</dbReference>
<dbReference type="InterPro" id="IPR020023">
    <property type="entry name" value="PseG"/>
</dbReference>
<evidence type="ECO:0000313" key="3">
    <source>
        <dbReference type="EMBL" id="MBI3126009.1"/>
    </source>
</evidence>
<dbReference type="PANTHER" id="PTHR21015:SF22">
    <property type="entry name" value="GLYCOSYLTRANSFERASE"/>
    <property type="match status" value="1"/>
</dbReference>
<name>A0A932MKF2_UNCTE</name>
<dbReference type="GO" id="GO:0016787">
    <property type="term" value="F:hydrolase activity"/>
    <property type="evidence" value="ECO:0007669"/>
    <property type="project" value="UniProtKB-KW"/>
</dbReference>
<gene>
    <name evidence="3" type="primary">pseG</name>
    <name evidence="3" type="ORF">HYZ11_00205</name>
</gene>
<keyword evidence="3" id="KW-0378">Hydrolase</keyword>
<comment type="caution">
    <text evidence="3">The sequence shown here is derived from an EMBL/GenBank/DDBJ whole genome shotgun (WGS) entry which is preliminary data.</text>
</comment>
<sequence>MAARAGSARRGGVLIRADAGPGVGLGHLQRCLSLAEALRRGGAECAFVLNERAGAAGRVEAAGFEAPEAAGAPSWSGADMERTIGLAAQRGCTAAVVDGYGAGPDFLRGLREGGLYVAAVDDLCRELFPCQLAVNGGVHAKELRPQSSTGDTAFLFGPEYALIRPELWNVPARAVRAEVSSILLTLGGTDDFNLMPVLLRALDALPGVFAVTAILGTYFTDGEAILRAAAECGKKVRLVESPTSVRDLMLGADLAVSAGGQTLYELAVAGTPAVAIQLAENQAGQLRGFAGAGFARLAGVAGRDDVVAGVREQVLPLLADAAAREAMAAAGRALIDGRGAIRVAERILGEVSPAAGRPIPSRQGAVG</sequence>
<dbReference type="EC" id="3.6.1.57" evidence="3"/>
<dbReference type="AlphaFoldDB" id="A0A932MKF2"/>
<reference evidence="3" key="1">
    <citation type="submission" date="2020-07" db="EMBL/GenBank/DDBJ databases">
        <title>Huge and variable diversity of episymbiotic CPR bacteria and DPANN archaea in groundwater ecosystems.</title>
        <authorList>
            <person name="He C.Y."/>
            <person name="Keren R."/>
            <person name="Whittaker M."/>
            <person name="Farag I.F."/>
            <person name="Doudna J."/>
            <person name="Cate J.H.D."/>
            <person name="Banfield J.F."/>
        </authorList>
    </citation>
    <scope>NUCLEOTIDE SEQUENCE</scope>
    <source>
        <strain evidence="3">NC_groundwater_763_Ag_S-0.2um_68_21</strain>
    </source>
</reference>
<dbReference type="Gene3D" id="3.40.50.2000">
    <property type="entry name" value="Glycogen Phosphorylase B"/>
    <property type="match status" value="1"/>
</dbReference>
<dbReference type="Gene3D" id="3.40.50.11190">
    <property type="match status" value="1"/>
</dbReference>
<feature type="active site" description="Proton acceptor" evidence="1">
    <location>
        <position position="27"/>
    </location>
</feature>
<evidence type="ECO:0000256" key="1">
    <source>
        <dbReference type="PIRSR" id="PIRSR620023-1"/>
    </source>
</evidence>
<proteinExistence type="predicted"/>
<dbReference type="NCBIfam" id="TIGR03590">
    <property type="entry name" value="PseG"/>
    <property type="match status" value="1"/>
</dbReference>
<dbReference type="Proteomes" id="UP000782312">
    <property type="component" value="Unassembled WGS sequence"/>
</dbReference>